<dbReference type="GO" id="GO:0070573">
    <property type="term" value="F:metallodipeptidase activity"/>
    <property type="evidence" value="ECO:0007669"/>
    <property type="project" value="InterPro"/>
</dbReference>
<gene>
    <name evidence="1" type="ORF">EV663_10558</name>
</gene>
<dbReference type="RefSeq" id="WP_132951126.1">
    <property type="nucleotide sequence ID" value="NZ_SLXU01000005.1"/>
</dbReference>
<evidence type="ECO:0000313" key="2">
    <source>
        <dbReference type="Proteomes" id="UP000295050"/>
    </source>
</evidence>
<dbReference type="OrthoDB" id="9804920at2"/>
<organism evidence="1 2">
    <name type="scientific">Rhodovulum bhavnagarense</name>
    <dbReference type="NCBI Taxonomy" id="992286"/>
    <lineage>
        <taxon>Bacteria</taxon>
        <taxon>Pseudomonadati</taxon>
        <taxon>Pseudomonadota</taxon>
        <taxon>Alphaproteobacteria</taxon>
        <taxon>Rhodobacterales</taxon>
        <taxon>Paracoccaceae</taxon>
        <taxon>Rhodovulum</taxon>
    </lineage>
</organism>
<dbReference type="PANTHER" id="PTHR10443">
    <property type="entry name" value="MICROSOMAL DIPEPTIDASE"/>
    <property type="match status" value="1"/>
</dbReference>
<proteinExistence type="predicted"/>
<dbReference type="Pfam" id="PF01244">
    <property type="entry name" value="Peptidase_M19"/>
    <property type="match status" value="1"/>
</dbReference>
<accession>A0A4R2RD29</accession>
<dbReference type="PROSITE" id="PS51365">
    <property type="entry name" value="RENAL_DIPEPTIDASE_2"/>
    <property type="match status" value="1"/>
</dbReference>
<evidence type="ECO:0000313" key="1">
    <source>
        <dbReference type="EMBL" id="TCP61340.1"/>
    </source>
</evidence>
<dbReference type="Proteomes" id="UP000295050">
    <property type="component" value="Unassembled WGS sequence"/>
</dbReference>
<dbReference type="EMBL" id="SLXU01000005">
    <property type="protein sequence ID" value="TCP61340.1"/>
    <property type="molecule type" value="Genomic_DNA"/>
</dbReference>
<dbReference type="InterPro" id="IPR008257">
    <property type="entry name" value="Pept_M19"/>
</dbReference>
<dbReference type="SUPFAM" id="SSF51556">
    <property type="entry name" value="Metallo-dependent hydrolases"/>
    <property type="match status" value="1"/>
</dbReference>
<dbReference type="PANTHER" id="PTHR10443:SF12">
    <property type="entry name" value="DIPEPTIDASE"/>
    <property type="match status" value="1"/>
</dbReference>
<dbReference type="PROSITE" id="PS00869">
    <property type="entry name" value="RENAL_DIPEPTIDASE_1"/>
    <property type="match status" value="1"/>
</dbReference>
<comment type="caution">
    <text evidence="1">The sequence shown here is derived from an EMBL/GenBank/DDBJ whole genome shotgun (WGS) entry which is preliminary data.</text>
</comment>
<dbReference type="InterPro" id="IPR000180">
    <property type="entry name" value="Dipep_AS"/>
</dbReference>
<keyword evidence="2" id="KW-1185">Reference proteome</keyword>
<protein>
    <submittedName>
        <fullName evidence="1">Membrane dipeptidase</fullName>
    </submittedName>
</protein>
<dbReference type="AlphaFoldDB" id="A0A4R2RD29"/>
<dbReference type="InterPro" id="IPR032466">
    <property type="entry name" value="Metal_Hydrolase"/>
</dbReference>
<reference evidence="1 2" key="1">
    <citation type="submission" date="2019-03" db="EMBL/GenBank/DDBJ databases">
        <title>Genomic Encyclopedia of Type Strains, Phase IV (KMG-IV): sequencing the most valuable type-strain genomes for metagenomic binning, comparative biology and taxonomic classification.</title>
        <authorList>
            <person name="Goeker M."/>
        </authorList>
    </citation>
    <scope>NUCLEOTIDE SEQUENCE [LARGE SCALE GENOMIC DNA]</scope>
    <source>
        <strain evidence="1 2">DSM 24766</strain>
    </source>
</reference>
<dbReference type="CDD" id="cd01301">
    <property type="entry name" value="rDP_like"/>
    <property type="match status" value="1"/>
</dbReference>
<sequence>MTANIAPVVFDGHNDVLLKLYRAGGVGSAETFVSGCAGHVDLPKARGGGLAGGFFAVFVPSAEDGRDMDAEMRQPAYDLPLPVTLDQGEALKVALEQAAILYRLEELGALKICRSVAEIRDCIATGVLAAVFHMEGAEAIGLDLAALETLYRAGLRSLGPVWSRPTAFGEGVPFRFPGDGDTGGGLTDAGKGLVRRCNALGILVDLSHMTMAGFWDVARISTAPLVASHSNAHALCPHARNLTDAQLEAIRDSDGLVGLNFAVAFLREDGRMLDTGLDAMLRHLDHLLDRLGETRVGLGSDFDGATIPSDIGTAAGLPALRRAMTRHGYGDELIEGICHGNWLRVLEKTWGA</sequence>
<dbReference type="GO" id="GO:0006508">
    <property type="term" value="P:proteolysis"/>
    <property type="evidence" value="ECO:0007669"/>
    <property type="project" value="InterPro"/>
</dbReference>
<dbReference type="Gene3D" id="3.20.20.140">
    <property type="entry name" value="Metal-dependent hydrolases"/>
    <property type="match status" value="1"/>
</dbReference>
<name>A0A4R2RD29_9RHOB</name>